<dbReference type="CDD" id="cd12797">
    <property type="entry name" value="M23_peptidase"/>
    <property type="match status" value="1"/>
</dbReference>
<dbReference type="STRING" id="947033.Lste_0248"/>
<reference evidence="2 3" key="1">
    <citation type="submission" date="2015-11" db="EMBL/GenBank/DDBJ databases">
        <title>Genomic analysis of 38 Legionella species identifies large and diverse effector repertoires.</title>
        <authorList>
            <person name="Burstein D."/>
            <person name="Amaro F."/>
            <person name="Zusman T."/>
            <person name="Lifshitz Z."/>
            <person name="Cohen O."/>
            <person name="Gilbert J.A."/>
            <person name="Pupko T."/>
            <person name="Shuman H.A."/>
            <person name="Segal G."/>
        </authorList>
    </citation>
    <scope>NUCLEOTIDE SEQUENCE [LARGE SCALE GENOMIC DNA]</scope>
    <source>
        <strain evidence="2 3">IMVS3376</strain>
    </source>
</reference>
<dbReference type="Pfam" id="PF01551">
    <property type="entry name" value="Peptidase_M23"/>
    <property type="match status" value="1"/>
</dbReference>
<dbReference type="EMBL" id="LNYY01000004">
    <property type="protein sequence ID" value="KTD71482.1"/>
    <property type="molecule type" value="Genomic_DNA"/>
</dbReference>
<dbReference type="InterPro" id="IPR050570">
    <property type="entry name" value="Cell_wall_metabolism_enzyme"/>
</dbReference>
<accession>A0A0W0ZR44</accession>
<organism evidence="2 3">
    <name type="scientific">Legionella steelei</name>
    <dbReference type="NCBI Taxonomy" id="947033"/>
    <lineage>
        <taxon>Bacteria</taxon>
        <taxon>Pseudomonadati</taxon>
        <taxon>Pseudomonadota</taxon>
        <taxon>Gammaproteobacteria</taxon>
        <taxon>Legionellales</taxon>
        <taxon>Legionellaceae</taxon>
        <taxon>Legionella</taxon>
    </lineage>
</organism>
<sequence>MPLLAQATQSHLNANDDDLVYFQMEAQVLHKPAPIVINGKRYLTYEIFLSNIGQHLFSLEKVEIFDGKNPNHPISSFDHEQLKKMLHSFAAKEMNNNEELIAHPGIRHVIYLSIELNQGRELPRTIMHRFYLKSQEESGRADWFTLAAAPTGINRDEPLLMGSPLKGEHWMAINGPSNTSKHRLAHVTAHGITHYPERYAIDFMQFGADGNYYKDNPNKNENYYSYDAPLYAVADGKVVEVLDGIPDNAPLGRDYPITLSNIAGNYVIIDLGNHKYAFYAHLIPNSVKVHKGDRVSKGQIIGKLGNSGNSDAPHLHFHIIDKPSPLLGEGIPYAFEHFITQDYSFSDNDEPPLIYKDNRVPHHDEIVYENTLMTFESK</sequence>
<keyword evidence="3" id="KW-1185">Reference proteome</keyword>
<dbReference type="Proteomes" id="UP000054926">
    <property type="component" value="Unassembled WGS sequence"/>
</dbReference>
<proteinExistence type="predicted"/>
<dbReference type="SUPFAM" id="SSF51261">
    <property type="entry name" value="Duplicated hybrid motif"/>
    <property type="match status" value="1"/>
</dbReference>
<dbReference type="PATRIC" id="fig|947033.5.peg.271"/>
<evidence type="ECO:0000313" key="2">
    <source>
        <dbReference type="EMBL" id="KTD71482.1"/>
    </source>
</evidence>
<dbReference type="Gene3D" id="2.70.70.10">
    <property type="entry name" value="Glucose Permease (Domain IIA)"/>
    <property type="match status" value="1"/>
</dbReference>
<dbReference type="GO" id="GO:0004222">
    <property type="term" value="F:metalloendopeptidase activity"/>
    <property type="evidence" value="ECO:0007669"/>
    <property type="project" value="TreeGrafter"/>
</dbReference>
<feature type="domain" description="M23ase beta-sheet core" evidence="1">
    <location>
        <begin position="226"/>
        <end position="322"/>
    </location>
</feature>
<dbReference type="InterPro" id="IPR016047">
    <property type="entry name" value="M23ase_b-sheet_dom"/>
</dbReference>
<comment type="caution">
    <text evidence="2">The sequence shown here is derived from an EMBL/GenBank/DDBJ whole genome shotgun (WGS) entry which is preliminary data.</text>
</comment>
<protein>
    <submittedName>
        <fullName evidence="2">Secreted peptidase</fullName>
    </submittedName>
</protein>
<name>A0A0W0ZR44_9GAMM</name>
<dbReference type="AlphaFoldDB" id="A0A0W0ZR44"/>
<gene>
    <name evidence="2" type="ORF">Lste_0248</name>
</gene>
<dbReference type="InterPro" id="IPR011055">
    <property type="entry name" value="Dup_hybrid_motif"/>
</dbReference>
<evidence type="ECO:0000313" key="3">
    <source>
        <dbReference type="Proteomes" id="UP000054926"/>
    </source>
</evidence>
<evidence type="ECO:0000259" key="1">
    <source>
        <dbReference type="Pfam" id="PF01551"/>
    </source>
</evidence>
<dbReference type="PANTHER" id="PTHR21666">
    <property type="entry name" value="PEPTIDASE-RELATED"/>
    <property type="match status" value="1"/>
</dbReference>
<dbReference type="PANTHER" id="PTHR21666:SF270">
    <property type="entry name" value="MUREIN HYDROLASE ACTIVATOR ENVC"/>
    <property type="match status" value="1"/>
</dbReference>